<accession>A0ACC0IDT3</accession>
<dbReference type="Proteomes" id="UP001060215">
    <property type="component" value="Chromosome 6"/>
</dbReference>
<gene>
    <name evidence="1" type="ORF">LOK49_LG03G01656</name>
</gene>
<comment type="caution">
    <text evidence="1">The sequence shown here is derived from an EMBL/GenBank/DDBJ whole genome shotgun (WGS) entry which is preliminary data.</text>
</comment>
<reference evidence="1 2" key="1">
    <citation type="journal article" date="2022" name="Plant J.">
        <title>Chromosome-level genome of Camellia lanceoleosa provides a valuable resource for understanding genome evolution and self-incompatibility.</title>
        <authorList>
            <person name="Gong W."/>
            <person name="Xiao S."/>
            <person name="Wang L."/>
            <person name="Liao Z."/>
            <person name="Chang Y."/>
            <person name="Mo W."/>
            <person name="Hu G."/>
            <person name="Li W."/>
            <person name="Zhao G."/>
            <person name="Zhu H."/>
            <person name="Hu X."/>
            <person name="Ji K."/>
            <person name="Xiang X."/>
            <person name="Song Q."/>
            <person name="Yuan D."/>
            <person name="Jin S."/>
            <person name="Zhang L."/>
        </authorList>
    </citation>
    <scope>NUCLEOTIDE SEQUENCE [LARGE SCALE GENOMIC DNA]</scope>
    <source>
        <strain evidence="1">SQ_2022a</strain>
    </source>
</reference>
<dbReference type="EMBL" id="CM045763">
    <property type="protein sequence ID" value="KAI8023025.1"/>
    <property type="molecule type" value="Genomic_DNA"/>
</dbReference>
<keyword evidence="2" id="KW-1185">Reference proteome</keyword>
<proteinExistence type="predicted"/>
<organism evidence="1 2">
    <name type="scientific">Camellia lanceoleosa</name>
    <dbReference type="NCBI Taxonomy" id="1840588"/>
    <lineage>
        <taxon>Eukaryota</taxon>
        <taxon>Viridiplantae</taxon>
        <taxon>Streptophyta</taxon>
        <taxon>Embryophyta</taxon>
        <taxon>Tracheophyta</taxon>
        <taxon>Spermatophyta</taxon>
        <taxon>Magnoliopsida</taxon>
        <taxon>eudicotyledons</taxon>
        <taxon>Gunneridae</taxon>
        <taxon>Pentapetalae</taxon>
        <taxon>asterids</taxon>
        <taxon>Ericales</taxon>
        <taxon>Theaceae</taxon>
        <taxon>Camellia</taxon>
    </lineage>
</organism>
<evidence type="ECO:0000313" key="2">
    <source>
        <dbReference type="Proteomes" id="UP001060215"/>
    </source>
</evidence>
<sequence length="491" mass="54548">MALEELTDYERRRLENIKRNSKMVASLNIHSTLHQLSSSTKLQRVQTKPRKLSSENKAPVTVRRSIRARGMPPDSSTAAGIKHGFLKNLRRIRKSHTSNWQLPREPCPLKMKDVCINGVSDQNFVKTIMGISKKTQFSYRNGSLSGLVEGIGGGSHNLVPESEDSGCSARAWGSVNPKSIKMEENVPMVVPERVMVLRFLPSPHEKIIMAGDSLGSVGFWNVDVKNEDDDKGGIYLYQPHSGFISGISVQPFSISKIYTSSFDGFIRLMDVEKEKFSLVYSSDYAVLSISQRTNDVGSIYFSEGHGGLKIWDEREGKPSISLILHEDGIKSIDFNANNTNIMATSSTDGTVCIWDLRSINAEKPKPLKSVRHEKALYSAYFSPSGSCLLTTGTHNIGLLSGTNYEDVSTICRRNKTSSLFLVCRAIWGWDDSYIFVGNLERGLDVISAAKKSTITTMRIPEISYCFDAHPYKIGMLAGATIDGRVHMWSPC</sequence>
<evidence type="ECO:0000313" key="1">
    <source>
        <dbReference type="EMBL" id="KAI8023025.1"/>
    </source>
</evidence>
<name>A0ACC0IDT3_9ERIC</name>
<protein>
    <submittedName>
        <fullName evidence="1">DNA damage-binding protein CMR1</fullName>
    </submittedName>
</protein>